<reference evidence="2" key="1">
    <citation type="submission" date="2017-06" db="EMBL/GenBank/DDBJ databases">
        <title>Genome analysis of Fimbriiglobus ruber SP5, the first member of the order Planctomycetales with confirmed chitinolytic capability.</title>
        <authorList>
            <person name="Ravin N.V."/>
            <person name="Rakitin A.L."/>
            <person name="Ivanova A.A."/>
            <person name="Beletsky A.V."/>
            <person name="Kulichevskaya I.S."/>
            <person name="Mardanov A.V."/>
            <person name="Dedysh S.N."/>
        </authorList>
    </citation>
    <scope>NUCLEOTIDE SEQUENCE [LARGE SCALE GENOMIC DNA]</scope>
    <source>
        <strain evidence="2">SP5</strain>
    </source>
</reference>
<dbReference type="Proteomes" id="UP000214646">
    <property type="component" value="Unassembled WGS sequence"/>
</dbReference>
<protein>
    <submittedName>
        <fullName evidence="1">Uncharacterized protein</fullName>
    </submittedName>
</protein>
<keyword evidence="2" id="KW-1185">Reference proteome</keyword>
<accession>A0A225DF74</accession>
<evidence type="ECO:0000313" key="1">
    <source>
        <dbReference type="EMBL" id="OWK40200.1"/>
    </source>
</evidence>
<gene>
    <name evidence="1" type="ORF">FRUB_05119</name>
</gene>
<proteinExistence type="predicted"/>
<dbReference type="EMBL" id="NIDE01000008">
    <property type="protein sequence ID" value="OWK40200.1"/>
    <property type="molecule type" value="Genomic_DNA"/>
</dbReference>
<comment type="caution">
    <text evidence="1">The sequence shown here is derived from an EMBL/GenBank/DDBJ whole genome shotgun (WGS) entry which is preliminary data.</text>
</comment>
<sequence length="109" mass="11597">MDAALVMGVRGLPGGSSLAKLLAEHRGVRNKQALPQLATEQIREWIEAYHERTGEWPKPGSGLIPESPGETWAAVNTALARGGRGLPGGLSLYGVVCECREVTVFESAD</sequence>
<dbReference type="AlphaFoldDB" id="A0A225DF74"/>
<evidence type="ECO:0000313" key="2">
    <source>
        <dbReference type="Proteomes" id="UP000214646"/>
    </source>
</evidence>
<organism evidence="1 2">
    <name type="scientific">Fimbriiglobus ruber</name>
    <dbReference type="NCBI Taxonomy" id="1908690"/>
    <lineage>
        <taxon>Bacteria</taxon>
        <taxon>Pseudomonadati</taxon>
        <taxon>Planctomycetota</taxon>
        <taxon>Planctomycetia</taxon>
        <taxon>Gemmatales</taxon>
        <taxon>Gemmataceae</taxon>
        <taxon>Fimbriiglobus</taxon>
    </lineage>
</organism>
<name>A0A225DF74_9BACT</name>